<dbReference type="InterPro" id="IPR011004">
    <property type="entry name" value="Trimer_LpxA-like_sf"/>
</dbReference>
<comment type="caution">
    <text evidence="6">The sequence shown here is derived from an EMBL/GenBank/DDBJ whole genome shotgun (WGS) entry which is preliminary data.</text>
</comment>
<evidence type="ECO:0000313" key="7">
    <source>
        <dbReference type="Proteomes" id="UP000011922"/>
    </source>
</evidence>
<evidence type="ECO:0000256" key="1">
    <source>
        <dbReference type="ARBA" id="ARBA00007274"/>
    </source>
</evidence>
<dbReference type="InterPro" id="IPR050179">
    <property type="entry name" value="Trans_hexapeptide_repeat"/>
</dbReference>
<reference evidence="6 7" key="1">
    <citation type="journal article" date="2013" name="Genome Announc.">
        <title>Draft Genome Sequence for Desulfovibrio africanus Strain PCS.</title>
        <authorList>
            <person name="Brown S.D."/>
            <person name="Utturkar S.M."/>
            <person name="Arkin A.P."/>
            <person name="Deutschbauer A.M."/>
            <person name="Elias D.A."/>
            <person name="Hazen T.C."/>
            <person name="Chakraborty R."/>
        </authorList>
    </citation>
    <scope>NUCLEOTIDE SEQUENCE [LARGE SCALE GENOMIC DNA]</scope>
    <source>
        <strain evidence="6 7">PCS</strain>
    </source>
</reference>
<name>M5PZR5_DESAF</name>
<dbReference type="PATRIC" id="fig|1262666.3.peg.3195"/>
<dbReference type="PANTHER" id="PTHR43300">
    <property type="entry name" value="ACETYLTRANSFERASE"/>
    <property type="match status" value="1"/>
</dbReference>
<proteinExistence type="inferred from homology"/>
<gene>
    <name evidence="6" type="ORF">PCS_03149</name>
</gene>
<keyword evidence="3" id="KW-0677">Repeat</keyword>
<evidence type="ECO:0000256" key="2">
    <source>
        <dbReference type="ARBA" id="ARBA00022679"/>
    </source>
</evidence>
<dbReference type="Gene3D" id="2.160.10.10">
    <property type="entry name" value="Hexapeptide repeat proteins"/>
    <property type="match status" value="1"/>
</dbReference>
<evidence type="ECO:0000313" key="6">
    <source>
        <dbReference type="EMBL" id="EMG36086.1"/>
    </source>
</evidence>
<evidence type="ECO:0000256" key="4">
    <source>
        <dbReference type="ARBA" id="ARBA00023251"/>
    </source>
</evidence>
<dbReference type="Proteomes" id="UP000011922">
    <property type="component" value="Unassembled WGS sequence"/>
</dbReference>
<dbReference type="AlphaFoldDB" id="M5PZR5"/>
<dbReference type="FunFam" id="2.160.10.10:FF:000037">
    <property type="entry name" value="Streptogramin A acetyltransferase"/>
    <property type="match status" value="1"/>
</dbReference>
<dbReference type="RefSeq" id="WP_005988917.1">
    <property type="nucleotide sequence ID" value="NZ_AOSV01000035.1"/>
</dbReference>
<dbReference type="GO" id="GO:0046677">
    <property type="term" value="P:response to antibiotic"/>
    <property type="evidence" value="ECO:0007669"/>
    <property type="project" value="UniProtKB-KW"/>
</dbReference>
<dbReference type="CDD" id="cd03349">
    <property type="entry name" value="LbH_XAT"/>
    <property type="match status" value="1"/>
</dbReference>
<dbReference type="EMBL" id="AOSV01000035">
    <property type="protein sequence ID" value="EMG36086.1"/>
    <property type="molecule type" value="Genomic_DNA"/>
</dbReference>
<dbReference type="InterPro" id="IPR001451">
    <property type="entry name" value="Hexapep"/>
</dbReference>
<dbReference type="GO" id="GO:0016746">
    <property type="term" value="F:acyltransferase activity"/>
    <property type="evidence" value="ECO:0007669"/>
    <property type="project" value="UniProtKB-KW"/>
</dbReference>
<accession>M5PZR5</accession>
<dbReference type="OrthoDB" id="272049at2"/>
<keyword evidence="4" id="KW-0046">Antibiotic resistance</keyword>
<dbReference type="PANTHER" id="PTHR43300:SF11">
    <property type="entry name" value="ACETYLTRANSFERASE RV3034C-RELATED"/>
    <property type="match status" value="1"/>
</dbReference>
<sequence>MPGAQGPNPETPYPMHGVSRLCYLKNFITRPNILVGDYTYYDDPEGPENFERNVLYHFDFLGDRLIIGKFCAVAAGAKFIMNGGNHFMAGFTTYPFTIFGDGWDTALPKLPDFPFKGDTVVGNDVWLGYDCLLMPGVKIGHGAVVASRSVVTKDVPPYAIVAGNPARVVRTRFDEQTIELLLQIAWWDWPPDKITRHIADLYGNDSERLRALL</sequence>
<comment type="similarity">
    <text evidence="1">Belongs to the transferase hexapeptide repeat family.</text>
</comment>
<protein>
    <submittedName>
        <fullName evidence="6">Acetyltransferase (Isoleucine patch superfamily)</fullName>
    </submittedName>
</protein>
<organism evidence="6 7">
    <name type="scientific">Desulfocurvibacter africanus PCS</name>
    <dbReference type="NCBI Taxonomy" id="1262666"/>
    <lineage>
        <taxon>Bacteria</taxon>
        <taxon>Pseudomonadati</taxon>
        <taxon>Thermodesulfobacteriota</taxon>
        <taxon>Desulfovibrionia</taxon>
        <taxon>Desulfovibrionales</taxon>
        <taxon>Desulfovibrionaceae</taxon>
        <taxon>Desulfocurvibacter</taxon>
    </lineage>
</organism>
<dbReference type="Pfam" id="PF00132">
    <property type="entry name" value="Hexapep"/>
    <property type="match status" value="1"/>
</dbReference>
<evidence type="ECO:0000256" key="3">
    <source>
        <dbReference type="ARBA" id="ARBA00022737"/>
    </source>
</evidence>
<keyword evidence="5" id="KW-0012">Acyltransferase</keyword>
<keyword evidence="2 6" id="KW-0808">Transferase</keyword>
<dbReference type="SUPFAM" id="SSF51161">
    <property type="entry name" value="Trimeric LpxA-like enzymes"/>
    <property type="match status" value="1"/>
</dbReference>
<evidence type="ECO:0000256" key="5">
    <source>
        <dbReference type="ARBA" id="ARBA00023315"/>
    </source>
</evidence>